<evidence type="ECO:0000313" key="5">
    <source>
        <dbReference type="EMBL" id="CCG84002.1"/>
    </source>
</evidence>
<dbReference type="STRING" id="1097556.R4XEA5"/>
<sequence length="141" mass="15403">MAEMRECASILRRATGRSLVLMDEVGRGTTALDGTAIAYAALLALDRRRASVLFATHFHELVDLLPQSGIGRLCTDMVQDGGQVWFSHRIREGVCRDSHGLQVALLAGIPEDVVQDAKTMQAKLLRDRKVACHSVELCDGT</sequence>
<comment type="caution">
    <text evidence="5">The sequence shown here is derived from an EMBL/GenBank/DDBJ whole genome shotgun (WGS) entry which is preliminary data.</text>
</comment>
<accession>R4XEA5</accession>
<dbReference type="GO" id="GO:0005739">
    <property type="term" value="C:mitochondrion"/>
    <property type="evidence" value="ECO:0007669"/>
    <property type="project" value="TreeGrafter"/>
</dbReference>
<evidence type="ECO:0000313" key="6">
    <source>
        <dbReference type="Proteomes" id="UP000013776"/>
    </source>
</evidence>
<keyword evidence="1" id="KW-0547">Nucleotide-binding</keyword>
<dbReference type="Pfam" id="PF00488">
    <property type="entry name" value="MutS_V"/>
    <property type="match status" value="1"/>
</dbReference>
<keyword evidence="2" id="KW-0067">ATP-binding</keyword>
<dbReference type="eggNOG" id="ENOG502QUUG">
    <property type="taxonomic scope" value="Eukaryota"/>
</dbReference>
<dbReference type="VEuPathDB" id="FungiDB:TAPDE_004361"/>
<gene>
    <name evidence="5" type="ORF">TAPDE_004361</name>
</gene>
<feature type="domain" description="DNA mismatch repair proteins mutS family" evidence="4">
    <location>
        <begin position="18"/>
        <end position="34"/>
    </location>
</feature>
<dbReference type="InterPro" id="IPR045076">
    <property type="entry name" value="MutS"/>
</dbReference>
<protein>
    <recommendedName>
        <fullName evidence="4">DNA mismatch repair proteins mutS family domain-containing protein</fullName>
    </recommendedName>
</protein>
<evidence type="ECO:0000259" key="4">
    <source>
        <dbReference type="PROSITE" id="PS00486"/>
    </source>
</evidence>
<dbReference type="GO" id="GO:0005524">
    <property type="term" value="F:ATP binding"/>
    <property type="evidence" value="ECO:0007669"/>
    <property type="project" value="UniProtKB-KW"/>
</dbReference>
<dbReference type="GO" id="GO:0043504">
    <property type="term" value="P:mitochondrial DNA repair"/>
    <property type="evidence" value="ECO:0007669"/>
    <property type="project" value="TreeGrafter"/>
</dbReference>
<dbReference type="PANTHER" id="PTHR11361:SF34">
    <property type="entry name" value="DNA MISMATCH REPAIR PROTEIN MSH1, MITOCHONDRIAL"/>
    <property type="match status" value="1"/>
</dbReference>
<keyword evidence="6" id="KW-1185">Reference proteome</keyword>
<dbReference type="InterPro" id="IPR027417">
    <property type="entry name" value="P-loop_NTPase"/>
</dbReference>
<dbReference type="EMBL" id="CAHR02000194">
    <property type="protein sequence ID" value="CCG84002.1"/>
    <property type="molecule type" value="Genomic_DNA"/>
</dbReference>
<dbReference type="GO" id="GO:0005634">
    <property type="term" value="C:nucleus"/>
    <property type="evidence" value="ECO:0007669"/>
    <property type="project" value="TreeGrafter"/>
</dbReference>
<dbReference type="GO" id="GO:0006298">
    <property type="term" value="P:mismatch repair"/>
    <property type="evidence" value="ECO:0007669"/>
    <property type="project" value="InterPro"/>
</dbReference>
<dbReference type="PANTHER" id="PTHR11361">
    <property type="entry name" value="DNA MISMATCH REPAIR PROTEIN MUTS FAMILY MEMBER"/>
    <property type="match status" value="1"/>
</dbReference>
<dbReference type="AlphaFoldDB" id="R4XEA5"/>
<dbReference type="SUPFAM" id="SSF52540">
    <property type="entry name" value="P-loop containing nucleoside triphosphate hydrolases"/>
    <property type="match status" value="1"/>
</dbReference>
<organism evidence="5 6">
    <name type="scientific">Taphrina deformans (strain PYCC 5710 / ATCC 11124 / CBS 356.35 / IMI 108563 / JCM 9778 / NBRC 8474)</name>
    <name type="common">Peach leaf curl fungus</name>
    <name type="synonym">Lalaria deformans</name>
    <dbReference type="NCBI Taxonomy" id="1097556"/>
    <lineage>
        <taxon>Eukaryota</taxon>
        <taxon>Fungi</taxon>
        <taxon>Dikarya</taxon>
        <taxon>Ascomycota</taxon>
        <taxon>Taphrinomycotina</taxon>
        <taxon>Taphrinomycetes</taxon>
        <taxon>Taphrinales</taxon>
        <taxon>Taphrinaceae</taxon>
        <taxon>Taphrina</taxon>
    </lineage>
</organism>
<proteinExistence type="predicted"/>
<dbReference type="InterPro" id="IPR000432">
    <property type="entry name" value="DNA_mismatch_repair_MutS_C"/>
</dbReference>
<reference evidence="5 6" key="1">
    <citation type="journal article" date="2013" name="MBio">
        <title>Genome sequencing of the plant pathogen Taphrina deformans, the causal agent of peach leaf curl.</title>
        <authorList>
            <person name="Cisse O.H."/>
            <person name="Almeida J.M.G.C.F."/>
            <person name="Fonseca A."/>
            <person name="Kumar A.A."/>
            <person name="Salojaervi J."/>
            <person name="Overmyer K."/>
            <person name="Hauser P.M."/>
            <person name="Pagni M."/>
        </authorList>
    </citation>
    <scope>NUCLEOTIDE SEQUENCE [LARGE SCALE GENOMIC DNA]</scope>
    <source>
        <strain evidence="6">PYCC 5710 / ATCC 11124 / CBS 356.35 / IMI 108563 / JCM 9778 / NBRC 8474</strain>
    </source>
</reference>
<evidence type="ECO:0000256" key="2">
    <source>
        <dbReference type="ARBA" id="ARBA00022840"/>
    </source>
</evidence>
<dbReference type="SMART" id="SM00534">
    <property type="entry name" value="MUTSac"/>
    <property type="match status" value="1"/>
</dbReference>
<dbReference type="GO" id="GO:0030983">
    <property type="term" value="F:mismatched DNA binding"/>
    <property type="evidence" value="ECO:0007669"/>
    <property type="project" value="InterPro"/>
</dbReference>
<dbReference type="PROSITE" id="PS00486">
    <property type="entry name" value="DNA_MISMATCH_REPAIR_2"/>
    <property type="match status" value="1"/>
</dbReference>
<dbReference type="OrthoDB" id="2534523at2759"/>
<name>R4XEA5_TAPDE</name>
<dbReference type="Gene3D" id="3.40.50.300">
    <property type="entry name" value="P-loop containing nucleotide triphosphate hydrolases"/>
    <property type="match status" value="1"/>
</dbReference>
<keyword evidence="3" id="KW-0238">DNA-binding</keyword>
<dbReference type="GO" id="GO:0140664">
    <property type="term" value="F:ATP-dependent DNA damage sensor activity"/>
    <property type="evidence" value="ECO:0007669"/>
    <property type="project" value="InterPro"/>
</dbReference>
<evidence type="ECO:0000256" key="3">
    <source>
        <dbReference type="ARBA" id="ARBA00023125"/>
    </source>
</evidence>
<evidence type="ECO:0000256" key="1">
    <source>
        <dbReference type="ARBA" id="ARBA00022741"/>
    </source>
</evidence>
<dbReference type="Proteomes" id="UP000013776">
    <property type="component" value="Unassembled WGS sequence"/>
</dbReference>